<dbReference type="SMART" id="SM00916">
    <property type="entry name" value="L51_S25_CI-B8"/>
    <property type="match status" value="1"/>
</dbReference>
<evidence type="ECO:0000256" key="2">
    <source>
        <dbReference type="ARBA" id="ARBA00022980"/>
    </source>
</evidence>
<dbReference type="Pfam" id="PF05047">
    <property type="entry name" value="L51_S25_CI-B8"/>
    <property type="match status" value="1"/>
</dbReference>
<name>A0A1G4MH60_LACFM</name>
<dbReference type="AlphaFoldDB" id="A0A1G4MH60"/>
<dbReference type="Proteomes" id="UP000190831">
    <property type="component" value="Chromosome G"/>
</dbReference>
<dbReference type="PANTHER" id="PTHR13274">
    <property type="entry name" value="MITOCHONDRIAL RIBOSOMAL PROTEIN S25"/>
    <property type="match status" value="1"/>
</dbReference>
<reference evidence="6 7" key="1">
    <citation type="submission" date="2016-03" db="EMBL/GenBank/DDBJ databases">
        <authorList>
            <person name="Devillers H."/>
        </authorList>
    </citation>
    <scope>NUCLEOTIDE SEQUENCE [LARGE SCALE GENOMIC DNA]</scope>
    <source>
        <strain evidence="6">CBS 6772</strain>
    </source>
</reference>
<dbReference type="OrthoDB" id="1696305at2759"/>
<dbReference type="PANTHER" id="PTHR13274:SF2">
    <property type="entry name" value="SMALL RIBOSOMAL SUBUNIT PROTEIN MS25"/>
    <property type="match status" value="1"/>
</dbReference>
<dbReference type="GO" id="GO:0005739">
    <property type="term" value="C:mitochondrion"/>
    <property type="evidence" value="ECO:0007669"/>
    <property type="project" value="UniProtKB-SubCell"/>
</dbReference>
<gene>
    <name evidence="6" type="ORF">LAFE_0G04566G</name>
</gene>
<keyword evidence="7" id="KW-1185">Reference proteome</keyword>
<keyword evidence="3" id="KW-0496">Mitochondrion</keyword>
<evidence type="ECO:0000256" key="1">
    <source>
        <dbReference type="ARBA" id="ARBA00004173"/>
    </source>
</evidence>
<evidence type="ECO:0000256" key="4">
    <source>
        <dbReference type="ARBA" id="ARBA00023274"/>
    </source>
</evidence>
<keyword evidence="2" id="KW-0689">Ribosomal protein</keyword>
<evidence type="ECO:0000259" key="5">
    <source>
        <dbReference type="SMART" id="SM00916"/>
    </source>
</evidence>
<feature type="domain" description="Ribosomal protein/NADH dehydrogenase" evidence="5">
    <location>
        <begin position="40"/>
        <end position="121"/>
    </location>
</feature>
<dbReference type="GO" id="GO:1990904">
    <property type="term" value="C:ribonucleoprotein complex"/>
    <property type="evidence" value="ECO:0007669"/>
    <property type="project" value="UniProtKB-KW"/>
</dbReference>
<accession>A0A1G4MH60</accession>
<evidence type="ECO:0000256" key="3">
    <source>
        <dbReference type="ARBA" id="ARBA00023128"/>
    </source>
</evidence>
<dbReference type="OMA" id="QNHNGHM"/>
<comment type="subcellular location">
    <subcellularLocation>
        <location evidence="1">Mitochondrion</location>
    </subcellularLocation>
</comment>
<sequence>MSRVTRQLKFLNKISAGTPKSQILVNPEKCAALNLTFQYQNHNGHMGARKFWREYLPTLQFYNPSLQIRVTRVKNEDKKDVGVPCILQVLAKDGNVTSTVEMRNKDKDVIMDEFLTIVEHEKVPESDIIEV</sequence>
<dbReference type="SUPFAM" id="SSF52833">
    <property type="entry name" value="Thioredoxin-like"/>
    <property type="match status" value="1"/>
</dbReference>
<dbReference type="InterPro" id="IPR007741">
    <property type="entry name" value="Ribosomal_mL43/mS25/NADH_DH"/>
</dbReference>
<organism evidence="6 7">
    <name type="scientific">Lachancea fermentati</name>
    <name type="common">Zygosaccharomyces fermentati</name>
    <dbReference type="NCBI Taxonomy" id="4955"/>
    <lineage>
        <taxon>Eukaryota</taxon>
        <taxon>Fungi</taxon>
        <taxon>Dikarya</taxon>
        <taxon>Ascomycota</taxon>
        <taxon>Saccharomycotina</taxon>
        <taxon>Saccharomycetes</taxon>
        <taxon>Saccharomycetales</taxon>
        <taxon>Saccharomycetaceae</taxon>
        <taxon>Lachancea</taxon>
    </lineage>
</organism>
<dbReference type="InterPro" id="IPR040049">
    <property type="entry name" value="Ribosomal_mS25/mL61"/>
</dbReference>
<dbReference type="GO" id="GO:0005840">
    <property type="term" value="C:ribosome"/>
    <property type="evidence" value="ECO:0007669"/>
    <property type="project" value="UniProtKB-KW"/>
</dbReference>
<dbReference type="STRING" id="4955.A0A1G4MH60"/>
<dbReference type="GO" id="GO:0003735">
    <property type="term" value="F:structural constituent of ribosome"/>
    <property type="evidence" value="ECO:0007669"/>
    <property type="project" value="InterPro"/>
</dbReference>
<evidence type="ECO:0000313" key="6">
    <source>
        <dbReference type="EMBL" id="SCW03173.1"/>
    </source>
</evidence>
<dbReference type="InterPro" id="IPR036249">
    <property type="entry name" value="Thioredoxin-like_sf"/>
</dbReference>
<proteinExistence type="predicted"/>
<protein>
    <submittedName>
        <fullName evidence="6">LAFE_0G04566g1_1</fullName>
    </submittedName>
</protein>
<keyword evidence="4" id="KW-0687">Ribonucleoprotein</keyword>
<evidence type="ECO:0000313" key="7">
    <source>
        <dbReference type="Proteomes" id="UP000190831"/>
    </source>
</evidence>
<dbReference type="EMBL" id="LT598486">
    <property type="protein sequence ID" value="SCW03173.1"/>
    <property type="molecule type" value="Genomic_DNA"/>
</dbReference>